<dbReference type="HOGENOM" id="CLU_004542_4_1_0"/>
<dbReference type="InterPro" id="IPR036962">
    <property type="entry name" value="Glyco_hydro_3_N_sf"/>
</dbReference>
<dbReference type="GO" id="GO:0005975">
    <property type="term" value="P:carbohydrate metabolic process"/>
    <property type="evidence" value="ECO:0007669"/>
    <property type="project" value="InterPro"/>
</dbReference>
<dbReference type="PRINTS" id="PR00133">
    <property type="entry name" value="GLHYDRLASE3"/>
</dbReference>
<dbReference type="InterPro" id="IPR013783">
    <property type="entry name" value="Ig-like_fold"/>
</dbReference>
<dbReference type="SMART" id="SM01217">
    <property type="entry name" value="Fn3_like"/>
    <property type="match status" value="1"/>
</dbReference>
<feature type="domain" description="Fibronectin type III-like" evidence="6">
    <location>
        <begin position="668"/>
        <end position="737"/>
    </location>
</feature>
<dbReference type="InterPro" id="IPR002772">
    <property type="entry name" value="Glyco_hydro_3_C"/>
</dbReference>
<dbReference type="InterPro" id="IPR001764">
    <property type="entry name" value="Glyco_hydro_3_N"/>
</dbReference>
<evidence type="ECO:0000259" key="6">
    <source>
        <dbReference type="SMART" id="SM01217"/>
    </source>
</evidence>
<dbReference type="Gene3D" id="3.40.50.1700">
    <property type="entry name" value="Glycoside hydrolase family 3 C-terminal domain"/>
    <property type="match status" value="1"/>
</dbReference>
<accession>I3ZJ55</accession>
<keyword evidence="3" id="KW-0119">Carbohydrate metabolism</keyword>
<dbReference type="OrthoDB" id="9805821at2"/>
<evidence type="ECO:0000256" key="1">
    <source>
        <dbReference type="ARBA" id="ARBA00005336"/>
    </source>
</evidence>
<dbReference type="AlphaFoldDB" id="I3ZJ55"/>
<dbReference type="GO" id="GO:0004553">
    <property type="term" value="F:hydrolase activity, hydrolyzing O-glycosyl compounds"/>
    <property type="evidence" value="ECO:0007669"/>
    <property type="project" value="InterPro"/>
</dbReference>
<evidence type="ECO:0000313" key="7">
    <source>
        <dbReference type="EMBL" id="AFL89273.1"/>
    </source>
</evidence>
<dbReference type="RefSeq" id="WP_014786537.1">
    <property type="nucleotide sequence ID" value="NC_018014.1"/>
</dbReference>
<keyword evidence="4" id="KW-0326">Glycosidase</keyword>
<name>I3ZJ55_TERRK</name>
<dbReference type="STRING" id="926566.Terro_3041"/>
<dbReference type="SUPFAM" id="SSF52279">
    <property type="entry name" value="Beta-D-glucan exohydrolase, C-terminal domain"/>
    <property type="match status" value="1"/>
</dbReference>
<dbReference type="PANTHER" id="PTHR42715">
    <property type="entry name" value="BETA-GLUCOSIDASE"/>
    <property type="match status" value="1"/>
</dbReference>
<keyword evidence="2 4" id="KW-0378">Hydrolase</keyword>
<dbReference type="PANTHER" id="PTHR42715:SF10">
    <property type="entry name" value="BETA-GLUCOSIDASE"/>
    <property type="match status" value="1"/>
</dbReference>
<dbReference type="Pfam" id="PF00933">
    <property type="entry name" value="Glyco_hydro_3"/>
    <property type="match status" value="1"/>
</dbReference>
<dbReference type="InterPro" id="IPR019800">
    <property type="entry name" value="Glyco_hydro_3_AS"/>
</dbReference>
<dbReference type="InterPro" id="IPR050288">
    <property type="entry name" value="Cellulose_deg_GH3"/>
</dbReference>
<comment type="similarity">
    <text evidence="1 4">Belongs to the glycosyl hydrolase 3 family.</text>
</comment>
<keyword evidence="5" id="KW-0732">Signal</keyword>
<evidence type="ECO:0000256" key="3">
    <source>
        <dbReference type="ARBA" id="ARBA00023277"/>
    </source>
</evidence>
<dbReference type="Proteomes" id="UP000006056">
    <property type="component" value="Chromosome"/>
</dbReference>
<feature type="chain" id="PRO_5003684730" evidence="5">
    <location>
        <begin position="24"/>
        <end position="753"/>
    </location>
</feature>
<dbReference type="Pfam" id="PF01915">
    <property type="entry name" value="Glyco_hydro_3_C"/>
    <property type="match status" value="1"/>
</dbReference>
<dbReference type="PATRIC" id="fig|926566.3.peg.3016"/>
<dbReference type="EMBL" id="CP003379">
    <property type="protein sequence ID" value="AFL89273.1"/>
    <property type="molecule type" value="Genomic_DNA"/>
</dbReference>
<dbReference type="InterPro" id="IPR026891">
    <property type="entry name" value="Fn3-like"/>
</dbReference>
<dbReference type="InterPro" id="IPR017853">
    <property type="entry name" value="GH"/>
</dbReference>
<gene>
    <name evidence="7" type="ordered locus">Terro_3041</name>
</gene>
<dbReference type="InterPro" id="IPR036881">
    <property type="entry name" value="Glyco_hydro_3_C_sf"/>
</dbReference>
<dbReference type="eggNOG" id="COG1472">
    <property type="taxonomic scope" value="Bacteria"/>
</dbReference>
<dbReference type="SUPFAM" id="SSF51445">
    <property type="entry name" value="(Trans)glycosidases"/>
    <property type="match status" value="1"/>
</dbReference>
<dbReference type="Gene3D" id="2.60.40.10">
    <property type="entry name" value="Immunoglobulins"/>
    <property type="match status" value="1"/>
</dbReference>
<reference evidence="7 8" key="1">
    <citation type="submission" date="2012-06" db="EMBL/GenBank/DDBJ databases">
        <title>Complete genome of Terriglobus roseus DSM 18391.</title>
        <authorList>
            <consortium name="US DOE Joint Genome Institute (JGI-PGF)"/>
            <person name="Lucas S."/>
            <person name="Copeland A."/>
            <person name="Lapidus A."/>
            <person name="Glavina del Rio T."/>
            <person name="Dalin E."/>
            <person name="Tice H."/>
            <person name="Bruce D."/>
            <person name="Goodwin L."/>
            <person name="Pitluck S."/>
            <person name="Peters L."/>
            <person name="Mikhailova N."/>
            <person name="Munk A.C.C."/>
            <person name="Kyrpides N."/>
            <person name="Mavromatis K."/>
            <person name="Ivanova N."/>
            <person name="Brettin T."/>
            <person name="Detter J.C."/>
            <person name="Han C."/>
            <person name="Larimer F."/>
            <person name="Land M."/>
            <person name="Hauser L."/>
            <person name="Markowitz V."/>
            <person name="Cheng J.-F."/>
            <person name="Hugenholtz P."/>
            <person name="Woyke T."/>
            <person name="Wu D."/>
            <person name="Brambilla E."/>
            <person name="Klenk H.-P."/>
            <person name="Eisen J.A."/>
        </authorList>
    </citation>
    <scope>NUCLEOTIDE SEQUENCE [LARGE SCALE GENOMIC DNA]</scope>
    <source>
        <strain evidence="8">DSM 18391 / NRRL B-41598 / KBS 63</strain>
    </source>
</reference>
<proteinExistence type="inferred from homology"/>
<dbReference type="Gene3D" id="3.20.20.300">
    <property type="entry name" value="Glycoside hydrolase, family 3, N-terminal domain"/>
    <property type="match status" value="1"/>
</dbReference>
<protein>
    <submittedName>
        <fullName evidence="7">Beta-glucosidase-like glycosyl hydrolase</fullName>
    </submittedName>
</protein>
<sequence>MKRNRTLSALAFTVTTCGLISFAAPLSAQQDSKTDEAWKNRTLSADQRADLLLHMLTLDQKIQLLHGTGDPHDGPPDPLAKDANGGSGYVPGFENKGFPGLQSVDSASGVAYAAGSGRYATALPSNIAAASSWDTSLAERYGAMIGQELRDLGYNMTLGGGVNLTREPRDGRTFEYQGEDPILSGTMVGHLIRGVQSTHVVGHIKHFAVNDQESGRHAVSSEISERAMRETDLLAFKIGLEIGQPGAVMCAYNRVNGDYACENDFLLHKVLKGEWKYPGFVISDWLATHSTVKASHAGLDQEQPGNVFFGSALKKAVQDGAVSQAELDDHAHRVLRSMFAAGVVDDIPTKRVPDVFAHATFAREVEQKSIVLLRNEQALLPLNPTRAQHILVVGRNADKGIPSGGGSAQVDAPGGNVIGTIPEKDRKQAWQKAVWFPGAPLAALRESAPAADVRFEDGTDAVRTAKAAAEADVVLVFAYQLQAEGEDLTTLGLPDGQDALIDTVAKANPHTVVILQTGGPVLMPWVKSVSAVMEAWYPGTSGAGAMADVLFGKVNPSAKLPVTFPLREEDLPHPQLVLPPPASQEDWSNEAAMSRKLLAGLPTFPTRYDEGLQVGYRWYDQQQKPVLFPFGFGLSYTTFSYSGLRVQGDADTTVTFRLKNSGSRSGDEIAQVYLALPTSANEPPKRLVGWKKVHLEPGEEQEESISIPRERFGIWDGEKNGWIVPAGAYRVMLGTSSASLPLQQTLKKTRTNL</sequence>
<evidence type="ECO:0000256" key="5">
    <source>
        <dbReference type="SAM" id="SignalP"/>
    </source>
</evidence>
<evidence type="ECO:0000313" key="8">
    <source>
        <dbReference type="Proteomes" id="UP000006056"/>
    </source>
</evidence>
<dbReference type="PROSITE" id="PS00775">
    <property type="entry name" value="GLYCOSYL_HYDROL_F3"/>
    <property type="match status" value="1"/>
</dbReference>
<dbReference type="Pfam" id="PF14310">
    <property type="entry name" value="Fn3-like"/>
    <property type="match status" value="1"/>
</dbReference>
<keyword evidence="8" id="KW-1185">Reference proteome</keyword>
<evidence type="ECO:0000256" key="2">
    <source>
        <dbReference type="ARBA" id="ARBA00022801"/>
    </source>
</evidence>
<dbReference type="KEGG" id="trs:Terro_3041"/>
<organism evidence="7 8">
    <name type="scientific">Terriglobus roseus (strain DSM 18391 / NRRL B-41598 / KBS 63)</name>
    <dbReference type="NCBI Taxonomy" id="926566"/>
    <lineage>
        <taxon>Bacteria</taxon>
        <taxon>Pseudomonadati</taxon>
        <taxon>Acidobacteriota</taxon>
        <taxon>Terriglobia</taxon>
        <taxon>Terriglobales</taxon>
        <taxon>Acidobacteriaceae</taxon>
        <taxon>Terriglobus</taxon>
    </lineage>
</organism>
<evidence type="ECO:0000256" key="4">
    <source>
        <dbReference type="RuleBase" id="RU361161"/>
    </source>
</evidence>
<feature type="signal peptide" evidence="5">
    <location>
        <begin position="1"/>
        <end position="23"/>
    </location>
</feature>